<dbReference type="STRING" id="519424.AZF04_07570"/>
<dbReference type="AlphaFoldDB" id="A0A162DEF7"/>
<accession>A0A162DEF7</accession>
<protein>
    <submittedName>
        <fullName evidence="2">GCN5 family acetyltransferase</fullName>
    </submittedName>
</protein>
<evidence type="ECO:0000259" key="1">
    <source>
        <dbReference type="PROSITE" id="PS51186"/>
    </source>
</evidence>
<proteinExistence type="predicted"/>
<dbReference type="EMBL" id="LTAO01000023">
    <property type="protein sequence ID" value="KYG29374.1"/>
    <property type="molecule type" value="Genomic_DNA"/>
</dbReference>
<evidence type="ECO:0000313" key="2">
    <source>
        <dbReference type="EMBL" id="KYG29374.1"/>
    </source>
</evidence>
<keyword evidence="3" id="KW-1185">Reference proteome</keyword>
<dbReference type="InterPro" id="IPR051531">
    <property type="entry name" value="N-acetyltransferase"/>
</dbReference>
<feature type="domain" description="N-acetyltransferase" evidence="1">
    <location>
        <begin position="18"/>
        <end position="184"/>
    </location>
</feature>
<organism evidence="2 3">
    <name type="scientific">Alkalihalobacillus trypoxylicola</name>
    <dbReference type="NCBI Taxonomy" id="519424"/>
    <lineage>
        <taxon>Bacteria</taxon>
        <taxon>Bacillati</taxon>
        <taxon>Bacillota</taxon>
        <taxon>Bacilli</taxon>
        <taxon>Bacillales</taxon>
        <taxon>Bacillaceae</taxon>
        <taxon>Alkalihalobacillus</taxon>
    </lineage>
</organism>
<keyword evidence="2" id="KW-0808">Transferase</keyword>
<dbReference type="SUPFAM" id="SSF55729">
    <property type="entry name" value="Acyl-CoA N-acyltransferases (Nat)"/>
    <property type="match status" value="1"/>
</dbReference>
<dbReference type="PANTHER" id="PTHR43792:SF9">
    <property type="entry name" value="RIBOSOMAL-PROTEIN-ALANINE ACETYLTRANSFERASE"/>
    <property type="match status" value="1"/>
</dbReference>
<name>A0A162DEF7_9BACI</name>
<dbReference type="PANTHER" id="PTHR43792">
    <property type="entry name" value="GNAT FAMILY, PUTATIVE (AFU_ORTHOLOGUE AFUA_3G00765)-RELATED-RELATED"/>
    <property type="match status" value="1"/>
</dbReference>
<dbReference type="InterPro" id="IPR016181">
    <property type="entry name" value="Acyl_CoA_acyltransferase"/>
</dbReference>
<dbReference type="PROSITE" id="PS51186">
    <property type="entry name" value="GNAT"/>
    <property type="match status" value="1"/>
</dbReference>
<evidence type="ECO:0000313" key="3">
    <source>
        <dbReference type="Proteomes" id="UP000075806"/>
    </source>
</evidence>
<dbReference type="GO" id="GO:0008999">
    <property type="term" value="F:protein-N-terminal-alanine acetyltransferase activity"/>
    <property type="evidence" value="ECO:0007669"/>
    <property type="project" value="TreeGrafter"/>
</dbReference>
<comment type="caution">
    <text evidence="2">The sequence shown here is derived from an EMBL/GenBank/DDBJ whole genome shotgun (WGS) entry which is preliminary data.</text>
</comment>
<dbReference type="Gene3D" id="3.40.630.30">
    <property type="match status" value="1"/>
</dbReference>
<sequence length="189" mass="22628">MRVQDIYGDLPEIKTERLRLRKWKKEDLESLYAYGSNENVTKYVTWDTYSSYDDAERFIEQILQQYEQQQISPWAIEWRKTGDVIGNVDFVNWNIQDRRAELGYVLNESYWNKGVMTEAVKALIQFGFEKMNLVRLEAKCFEENIGSAKVMEKSGMLYEGKMRKYKYIKGIHQNIKIYSILKEDYDEHK</sequence>
<dbReference type="GO" id="GO:0005737">
    <property type="term" value="C:cytoplasm"/>
    <property type="evidence" value="ECO:0007669"/>
    <property type="project" value="TreeGrafter"/>
</dbReference>
<dbReference type="OrthoDB" id="9785602at2"/>
<dbReference type="Pfam" id="PF13302">
    <property type="entry name" value="Acetyltransf_3"/>
    <property type="match status" value="1"/>
</dbReference>
<dbReference type="InterPro" id="IPR000182">
    <property type="entry name" value="GNAT_dom"/>
</dbReference>
<gene>
    <name evidence="2" type="ORF">AZF04_07570</name>
</gene>
<dbReference type="Proteomes" id="UP000075806">
    <property type="component" value="Unassembled WGS sequence"/>
</dbReference>
<reference evidence="2" key="1">
    <citation type="submission" date="2016-02" db="EMBL/GenBank/DDBJ databases">
        <title>Genome sequence of Bacillus trypoxylicola KCTC 13244(T).</title>
        <authorList>
            <person name="Jeong H."/>
            <person name="Park S.-H."/>
            <person name="Choi S.-K."/>
        </authorList>
    </citation>
    <scope>NUCLEOTIDE SEQUENCE [LARGE SCALE GENOMIC DNA]</scope>
    <source>
        <strain evidence="2">KCTC 13244</strain>
    </source>
</reference>